<keyword evidence="13" id="KW-1185">Reference proteome</keyword>
<evidence type="ECO:0000313" key="13">
    <source>
        <dbReference type="Proteomes" id="UP000005744"/>
    </source>
</evidence>
<dbReference type="InterPro" id="IPR014729">
    <property type="entry name" value="Rossmann-like_a/b/a_fold"/>
</dbReference>
<dbReference type="GO" id="GO:0005524">
    <property type="term" value="F:ATP binding"/>
    <property type="evidence" value="ECO:0007669"/>
    <property type="project" value="UniProtKB-KW"/>
</dbReference>
<evidence type="ECO:0000256" key="5">
    <source>
        <dbReference type="ARBA" id="ARBA00022695"/>
    </source>
</evidence>
<dbReference type="Proteomes" id="UP000005744">
    <property type="component" value="Unassembled WGS sequence"/>
</dbReference>
<dbReference type="PANTHER" id="PTHR43196:SF1">
    <property type="entry name" value="SULFATE ADENYLYLTRANSFERASE SUBUNIT 2"/>
    <property type="match status" value="1"/>
</dbReference>
<dbReference type="NCBIfam" id="NF003587">
    <property type="entry name" value="PRK05253.1"/>
    <property type="match status" value="1"/>
</dbReference>
<evidence type="ECO:0000256" key="10">
    <source>
        <dbReference type="SAM" id="MobiDB-lite"/>
    </source>
</evidence>
<proteinExistence type="inferred from homology"/>
<dbReference type="PIRSF" id="PIRSF002936">
    <property type="entry name" value="CysDAde_trans"/>
    <property type="match status" value="1"/>
</dbReference>
<dbReference type="Gene3D" id="3.40.50.620">
    <property type="entry name" value="HUPs"/>
    <property type="match status" value="1"/>
</dbReference>
<protein>
    <recommendedName>
        <fullName evidence="3">Sulfate adenylyltransferase subunit 2</fullName>
        <ecNumber evidence="2">2.7.7.4</ecNumber>
    </recommendedName>
    <alternativeName>
        <fullName evidence="8">ATP-sulfurylase small subunit</fullName>
    </alternativeName>
    <alternativeName>
        <fullName evidence="9">Sulfate adenylate transferase</fullName>
    </alternativeName>
</protein>
<gene>
    <name evidence="12" type="ORF">BegalDRAFT_1035</name>
</gene>
<dbReference type="eggNOG" id="COG0175">
    <property type="taxonomic scope" value="Bacteria"/>
</dbReference>
<evidence type="ECO:0000256" key="2">
    <source>
        <dbReference type="ARBA" id="ARBA00012391"/>
    </source>
</evidence>
<dbReference type="Pfam" id="PF01507">
    <property type="entry name" value="PAPS_reduct"/>
    <property type="match status" value="1"/>
</dbReference>
<dbReference type="FunFam" id="3.40.50.620:FF:000002">
    <property type="entry name" value="Sulfate adenylyltransferase subunit 2"/>
    <property type="match status" value="1"/>
</dbReference>
<evidence type="ECO:0000259" key="11">
    <source>
        <dbReference type="Pfam" id="PF01507"/>
    </source>
</evidence>
<sequence length="329" mass="38122">MDVKFYRSIDVVLCVFNVLQRYFLFYKQYLIMTRQLTHLEVLESESIHIIREVVAEFRNPVMLYSIGKDSSVMLRLAQKAFYPAPIPFPLMHIDTGYKFKEMITFRDEYTRSIGARLIVHRNEKAIAEGAHPQKLGVARCCGALKTAALLEGLEKHGFDAAFGGARRDEERSRAKERIFSFRDEFGQWEPRNQRPELWHLYNGRIHEGESVRVFPLSNWTEMDVWEYILQEDIPIVPLYFAKERKMVQRGTVLIPADDVILGENEKVEDVLCRFRTLGCAPCTGAVRSSAVTLEEIVEESAVATRSERETRIIDHGNSSMEDKKREGYF</sequence>
<reference evidence="12 13" key="1">
    <citation type="submission" date="2011-11" db="EMBL/GenBank/DDBJ databases">
        <title>Improved High-Quality Draft sequence of Beggiatoa alba B18lD.</title>
        <authorList>
            <consortium name="US DOE Joint Genome Institute"/>
            <person name="Lucas S."/>
            <person name="Han J."/>
            <person name="Lapidus A."/>
            <person name="Cheng J.-F."/>
            <person name="Goodwin L."/>
            <person name="Pitluck S."/>
            <person name="Peters L."/>
            <person name="Mikhailova N."/>
            <person name="Held B."/>
            <person name="Detter J.C."/>
            <person name="Han C."/>
            <person name="Tapia R."/>
            <person name="Land M."/>
            <person name="Hauser L."/>
            <person name="Kyrpides N."/>
            <person name="Ivanova N."/>
            <person name="Pagani I."/>
            <person name="Samuel K."/>
            <person name="Teske A."/>
            <person name="Mueller J."/>
            <person name="Woyke T."/>
        </authorList>
    </citation>
    <scope>NUCLEOTIDE SEQUENCE [LARGE SCALE GENOMIC DNA]</scope>
    <source>
        <strain evidence="12 13">B18LD</strain>
    </source>
</reference>
<dbReference type="GO" id="GO:0000103">
    <property type="term" value="P:sulfate assimilation"/>
    <property type="evidence" value="ECO:0007669"/>
    <property type="project" value="InterPro"/>
</dbReference>
<evidence type="ECO:0000256" key="7">
    <source>
        <dbReference type="ARBA" id="ARBA00022840"/>
    </source>
</evidence>
<keyword evidence="4 12" id="KW-0808">Transferase</keyword>
<dbReference type="NCBIfam" id="TIGR02039">
    <property type="entry name" value="CysD"/>
    <property type="match status" value="1"/>
</dbReference>
<evidence type="ECO:0000256" key="8">
    <source>
        <dbReference type="ARBA" id="ARBA00030256"/>
    </source>
</evidence>
<evidence type="ECO:0000256" key="1">
    <source>
        <dbReference type="ARBA" id="ARBA00008885"/>
    </source>
</evidence>
<keyword evidence="6" id="KW-0547">Nucleotide-binding</keyword>
<evidence type="ECO:0000256" key="4">
    <source>
        <dbReference type="ARBA" id="ARBA00022679"/>
    </source>
</evidence>
<name>I3CE95_9GAMM</name>
<feature type="region of interest" description="Disordered" evidence="10">
    <location>
        <begin position="307"/>
        <end position="329"/>
    </location>
</feature>
<dbReference type="HOGENOM" id="CLU_043026_0_0_6"/>
<dbReference type="SUPFAM" id="SSF52402">
    <property type="entry name" value="Adenine nucleotide alpha hydrolases-like"/>
    <property type="match status" value="1"/>
</dbReference>
<comment type="similarity">
    <text evidence="1">Belongs to the PAPS reductase family. CysD subfamily.</text>
</comment>
<feature type="domain" description="Phosphoadenosine phosphosulphate reductase" evidence="11">
    <location>
        <begin position="59"/>
        <end position="284"/>
    </location>
</feature>
<evidence type="ECO:0000256" key="3">
    <source>
        <dbReference type="ARBA" id="ARBA00022004"/>
    </source>
</evidence>
<dbReference type="AlphaFoldDB" id="I3CE95"/>
<keyword evidence="5 12" id="KW-0548">Nucleotidyltransferase</keyword>
<evidence type="ECO:0000313" key="12">
    <source>
        <dbReference type="EMBL" id="EIJ41938.1"/>
    </source>
</evidence>
<keyword evidence="7" id="KW-0067">ATP-binding</keyword>
<dbReference type="GO" id="GO:0004781">
    <property type="term" value="F:sulfate adenylyltransferase (ATP) activity"/>
    <property type="evidence" value="ECO:0007669"/>
    <property type="project" value="UniProtKB-EC"/>
</dbReference>
<evidence type="ECO:0000256" key="6">
    <source>
        <dbReference type="ARBA" id="ARBA00022741"/>
    </source>
</evidence>
<dbReference type="PANTHER" id="PTHR43196">
    <property type="entry name" value="SULFATE ADENYLYLTRANSFERASE SUBUNIT 2"/>
    <property type="match status" value="1"/>
</dbReference>
<dbReference type="EC" id="2.7.7.4" evidence="2"/>
<dbReference type="EMBL" id="JH600070">
    <property type="protein sequence ID" value="EIJ41938.1"/>
    <property type="molecule type" value="Genomic_DNA"/>
</dbReference>
<dbReference type="InterPro" id="IPR002500">
    <property type="entry name" value="PAPS_reduct_dom"/>
</dbReference>
<dbReference type="InterPro" id="IPR050128">
    <property type="entry name" value="Sulfate_adenylyltrnsfr_sub2"/>
</dbReference>
<dbReference type="InterPro" id="IPR011784">
    <property type="entry name" value="SO4_adenylTrfase_ssu"/>
</dbReference>
<organism evidence="12 13">
    <name type="scientific">Beggiatoa alba B18LD</name>
    <dbReference type="NCBI Taxonomy" id="395493"/>
    <lineage>
        <taxon>Bacteria</taxon>
        <taxon>Pseudomonadati</taxon>
        <taxon>Pseudomonadota</taxon>
        <taxon>Gammaproteobacteria</taxon>
        <taxon>Thiotrichales</taxon>
        <taxon>Thiotrichaceae</taxon>
        <taxon>Beggiatoa</taxon>
    </lineage>
</organism>
<accession>I3CE95</accession>
<dbReference type="NCBIfam" id="NF009214">
    <property type="entry name" value="PRK12563.1"/>
    <property type="match status" value="1"/>
</dbReference>
<evidence type="ECO:0000256" key="9">
    <source>
        <dbReference type="ARBA" id="ARBA00031812"/>
    </source>
</evidence>
<dbReference type="STRING" id="395493.BegalDRAFT_1035"/>